<sequence length="383" mass="42709">MKYRKASKLLYKYLYGKPTDEEKARVEKWYAAADGMPSHVDQDALNNIKEQLYQRIRAGLQTESSIVPFYKHYVFRIAAAASILLLIGIASWYLITKKPLTNKKDQVATRSQKNDVIAPVINKAVLTLANGTRIVLDSASKGVMATEGKATVTKLNNGQIAYKTNGHDEIRYNTLTVPRGSKPVQLVLADGTEVWLNVASFITYPVSFTGSERKVQVSGEAWFHVAKNKTMPFKVVANGVETQALGTQFNIQAYSDEPAIHTTLLEGSVKVTGHNNAVIIKPGEQARLQQDCSSCMLNVANVDTDEIIAWKNGIFLFEKADIRSIMRQVARWYDVDVKFENEISTRFGGTIPRDVNVSKLLSMLEMTGHVHFKIEGRIITVIP</sequence>
<dbReference type="EMBL" id="LVYD01000058">
    <property type="protein sequence ID" value="OQP61120.1"/>
    <property type="molecule type" value="Genomic_DNA"/>
</dbReference>
<dbReference type="Pfam" id="PF16344">
    <property type="entry name" value="FecR_C"/>
    <property type="match status" value="1"/>
</dbReference>
<proteinExistence type="predicted"/>
<gene>
    <name evidence="4" type="ORF">A3860_05220</name>
</gene>
<dbReference type="PIRSF" id="PIRSF018266">
    <property type="entry name" value="FecR"/>
    <property type="match status" value="1"/>
</dbReference>
<dbReference type="STRING" id="1703345.A3860_05220"/>
<dbReference type="Gene3D" id="3.55.50.30">
    <property type="match status" value="1"/>
</dbReference>
<accession>A0A1V9FS09</accession>
<protein>
    <recommendedName>
        <fullName evidence="6">Iron dicitrate transport regulator FecR</fullName>
    </recommendedName>
</protein>
<keyword evidence="1" id="KW-0472">Membrane</keyword>
<evidence type="ECO:0000259" key="3">
    <source>
        <dbReference type="Pfam" id="PF16344"/>
    </source>
</evidence>
<evidence type="ECO:0000313" key="4">
    <source>
        <dbReference type="EMBL" id="OQP61120.1"/>
    </source>
</evidence>
<dbReference type="InterPro" id="IPR032508">
    <property type="entry name" value="FecR_C"/>
</dbReference>
<dbReference type="Pfam" id="PF04773">
    <property type="entry name" value="FecR"/>
    <property type="match status" value="1"/>
</dbReference>
<keyword evidence="1" id="KW-1133">Transmembrane helix</keyword>
<evidence type="ECO:0000256" key="1">
    <source>
        <dbReference type="SAM" id="Phobius"/>
    </source>
</evidence>
<reference evidence="4 5" key="1">
    <citation type="submission" date="2016-03" db="EMBL/GenBank/DDBJ databases">
        <title>Niastella vici sp. nov., isolated from farmland soil.</title>
        <authorList>
            <person name="Chen L."/>
            <person name="Wang D."/>
            <person name="Yang S."/>
            <person name="Wang G."/>
        </authorList>
    </citation>
    <scope>NUCLEOTIDE SEQUENCE [LARGE SCALE GENOMIC DNA]</scope>
    <source>
        <strain evidence="4 5">DJ57</strain>
    </source>
</reference>
<feature type="domain" description="Protein FecR C-terminal" evidence="3">
    <location>
        <begin position="315"/>
        <end position="381"/>
    </location>
</feature>
<comment type="caution">
    <text evidence="4">The sequence shown here is derived from an EMBL/GenBank/DDBJ whole genome shotgun (WGS) entry which is preliminary data.</text>
</comment>
<feature type="transmembrane region" description="Helical" evidence="1">
    <location>
        <begin position="73"/>
        <end position="95"/>
    </location>
</feature>
<keyword evidence="1" id="KW-0812">Transmembrane</keyword>
<dbReference type="RefSeq" id="WP_081151430.1">
    <property type="nucleotide sequence ID" value="NZ_LVYD01000058.1"/>
</dbReference>
<feature type="domain" description="FecR protein" evidence="2">
    <location>
        <begin position="184"/>
        <end position="270"/>
    </location>
</feature>
<name>A0A1V9FS09_9BACT</name>
<dbReference type="PANTHER" id="PTHR30273:SF2">
    <property type="entry name" value="PROTEIN FECR"/>
    <property type="match status" value="1"/>
</dbReference>
<dbReference type="PANTHER" id="PTHR30273">
    <property type="entry name" value="PERIPLASMIC SIGNAL SENSOR AND SIGMA FACTOR ACTIVATOR FECR-RELATED"/>
    <property type="match status" value="1"/>
</dbReference>
<dbReference type="Gene3D" id="2.60.120.1440">
    <property type="match status" value="1"/>
</dbReference>
<dbReference type="InterPro" id="IPR012373">
    <property type="entry name" value="Ferrdict_sens_TM"/>
</dbReference>
<evidence type="ECO:0000259" key="2">
    <source>
        <dbReference type="Pfam" id="PF04773"/>
    </source>
</evidence>
<dbReference type="InterPro" id="IPR006860">
    <property type="entry name" value="FecR"/>
</dbReference>
<evidence type="ECO:0000313" key="5">
    <source>
        <dbReference type="Proteomes" id="UP000192796"/>
    </source>
</evidence>
<dbReference type="AlphaFoldDB" id="A0A1V9FS09"/>
<dbReference type="Proteomes" id="UP000192796">
    <property type="component" value="Unassembled WGS sequence"/>
</dbReference>
<evidence type="ECO:0008006" key="6">
    <source>
        <dbReference type="Google" id="ProtNLM"/>
    </source>
</evidence>
<dbReference type="GO" id="GO:0016989">
    <property type="term" value="F:sigma factor antagonist activity"/>
    <property type="evidence" value="ECO:0007669"/>
    <property type="project" value="TreeGrafter"/>
</dbReference>
<organism evidence="4 5">
    <name type="scientific">Niastella vici</name>
    <dbReference type="NCBI Taxonomy" id="1703345"/>
    <lineage>
        <taxon>Bacteria</taxon>
        <taxon>Pseudomonadati</taxon>
        <taxon>Bacteroidota</taxon>
        <taxon>Chitinophagia</taxon>
        <taxon>Chitinophagales</taxon>
        <taxon>Chitinophagaceae</taxon>
        <taxon>Niastella</taxon>
    </lineage>
</organism>
<keyword evidence="5" id="KW-1185">Reference proteome</keyword>
<dbReference type="OrthoDB" id="629393at2"/>